<dbReference type="InterPro" id="IPR027434">
    <property type="entry name" value="Homing_endonucl"/>
</dbReference>
<name>A0A1R1WXD2_9FUNG</name>
<sequence length="113" mass="13270">MTMLTTYQKCAINGLLLSDGHLKRIKKNSLGNSRLEFTFKSEVLDFIIWLKFDVLGNLCTNYPSTPYPKESPTQYWFGSKQLPIFTEYESLWYEYNNLGVTLAFWIMGDGYWK</sequence>
<evidence type="ECO:0000259" key="1">
    <source>
        <dbReference type="Pfam" id="PF03161"/>
    </source>
</evidence>
<dbReference type="Pfam" id="PF03161">
    <property type="entry name" value="LAGLIDADG_2"/>
    <property type="match status" value="1"/>
</dbReference>
<dbReference type="SUPFAM" id="SSF55608">
    <property type="entry name" value="Homing endonucleases"/>
    <property type="match status" value="1"/>
</dbReference>
<dbReference type="EMBL" id="LSSM01007749">
    <property type="protein sequence ID" value="OMJ07032.1"/>
    <property type="molecule type" value="Genomic_DNA"/>
</dbReference>
<feature type="domain" description="Homing endonuclease LAGLIDADG" evidence="1">
    <location>
        <begin position="12"/>
        <end position="112"/>
    </location>
</feature>
<evidence type="ECO:0000313" key="3">
    <source>
        <dbReference type="Proteomes" id="UP000187429"/>
    </source>
</evidence>
<dbReference type="InterPro" id="IPR004860">
    <property type="entry name" value="LAGLIDADG_dom"/>
</dbReference>
<proteinExistence type="predicted"/>
<accession>A0A1R1WXD2</accession>
<gene>
    <name evidence="2" type="ORF">AYI69_g11588</name>
</gene>
<dbReference type="Proteomes" id="UP000187429">
    <property type="component" value="Unassembled WGS sequence"/>
</dbReference>
<organism evidence="2 3">
    <name type="scientific">Smittium culicis</name>
    <dbReference type="NCBI Taxonomy" id="133412"/>
    <lineage>
        <taxon>Eukaryota</taxon>
        <taxon>Fungi</taxon>
        <taxon>Fungi incertae sedis</taxon>
        <taxon>Zoopagomycota</taxon>
        <taxon>Kickxellomycotina</taxon>
        <taxon>Harpellomycetes</taxon>
        <taxon>Harpellales</taxon>
        <taxon>Legeriomycetaceae</taxon>
        <taxon>Smittium</taxon>
    </lineage>
</organism>
<keyword evidence="3" id="KW-1185">Reference proteome</keyword>
<evidence type="ECO:0000313" key="2">
    <source>
        <dbReference type="EMBL" id="OMJ07032.1"/>
    </source>
</evidence>
<reference evidence="3" key="1">
    <citation type="submission" date="2017-01" db="EMBL/GenBank/DDBJ databases">
        <authorList>
            <person name="Wang Y."/>
            <person name="White M."/>
            <person name="Kvist S."/>
            <person name="Moncalvo J.-M."/>
        </authorList>
    </citation>
    <scope>NUCLEOTIDE SEQUENCE [LARGE SCALE GENOMIC DNA]</scope>
    <source>
        <strain evidence="3">ID-206-W2</strain>
    </source>
</reference>
<dbReference type="GO" id="GO:0004519">
    <property type="term" value="F:endonuclease activity"/>
    <property type="evidence" value="ECO:0007669"/>
    <property type="project" value="InterPro"/>
</dbReference>
<protein>
    <recommendedName>
        <fullName evidence="1">Homing endonuclease LAGLIDADG domain-containing protein</fullName>
    </recommendedName>
</protein>
<dbReference type="Gene3D" id="3.10.28.10">
    <property type="entry name" value="Homing endonucleases"/>
    <property type="match status" value="1"/>
</dbReference>
<dbReference type="AlphaFoldDB" id="A0A1R1WXD2"/>
<comment type="caution">
    <text evidence="2">The sequence shown here is derived from an EMBL/GenBank/DDBJ whole genome shotgun (WGS) entry which is preliminary data.</text>
</comment>